<dbReference type="SUPFAM" id="SSF53448">
    <property type="entry name" value="Nucleotide-diphospho-sugar transferases"/>
    <property type="match status" value="1"/>
</dbReference>
<dbReference type="InterPro" id="IPR001173">
    <property type="entry name" value="Glyco_trans_2-like"/>
</dbReference>
<evidence type="ECO:0000313" key="3">
    <source>
        <dbReference type="Proteomes" id="UP000218702"/>
    </source>
</evidence>
<evidence type="ECO:0000259" key="1">
    <source>
        <dbReference type="Pfam" id="PF00535"/>
    </source>
</evidence>
<dbReference type="OrthoDB" id="443282at2"/>
<dbReference type="KEGG" id="dcm:NIES806_40960"/>
<reference evidence="2 3" key="1">
    <citation type="submission" date="2017-06" db="EMBL/GenBank/DDBJ databases">
        <title>Genome sequencing of cyanobaciteial culture collection at National Institute for Environmental Studies (NIES).</title>
        <authorList>
            <person name="Hirose Y."/>
            <person name="Shimura Y."/>
            <person name="Fujisawa T."/>
            <person name="Nakamura Y."/>
            <person name="Kawachi M."/>
        </authorList>
    </citation>
    <scope>NUCLEOTIDE SEQUENCE [LARGE SCALE GENOMIC DNA]</scope>
    <source>
        <strain evidence="2 3">NIES-806</strain>
    </source>
</reference>
<feature type="domain" description="Glycosyltransferase 2-like" evidence="1">
    <location>
        <begin position="8"/>
        <end position="141"/>
    </location>
</feature>
<dbReference type="PANTHER" id="PTHR22916">
    <property type="entry name" value="GLYCOSYLTRANSFERASE"/>
    <property type="match status" value="1"/>
</dbReference>
<protein>
    <submittedName>
        <fullName evidence="2">Family 2 glycosyl transferase</fullName>
    </submittedName>
</protein>
<dbReference type="EMBL" id="AP018316">
    <property type="protein sequence ID" value="BAZ87864.1"/>
    <property type="molecule type" value="Genomic_DNA"/>
</dbReference>
<accession>A0A1Z4V8V2</accession>
<dbReference type="GO" id="GO:0016740">
    <property type="term" value="F:transferase activity"/>
    <property type="evidence" value="ECO:0007669"/>
    <property type="project" value="UniProtKB-KW"/>
</dbReference>
<dbReference type="CDD" id="cd00761">
    <property type="entry name" value="Glyco_tranf_GTA_type"/>
    <property type="match status" value="1"/>
</dbReference>
<dbReference type="Proteomes" id="UP000218702">
    <property type="component" value="Chromosome"/>
</dbReference>
<dbReference type="AlphaFoldDB" id="A0A1Z4V8V2"/>
<dbReference type="RefSeq" id="WP_096670109.1">
    <property type="nucleotide sequence ID" value="NZ_AP018316.1"/>
</dbReference>
<evidence type="ECO:0000313" key="2">
    <source>
        <dbReference type="EMBL" id="BAZ87864.1"/>
    </source>
</evidence>
<gene>
    <name evidence="2" type="ORF">NIES806_40960</name>
</gene>
<sequence length="311" mass="35784">MASSIFISVIICTHNPRPDYLSRVLQALKVQTLPKEMWELLLVDNTSEKILSTEIDLSWHPNSHHIREEQLGLTPARLRGIKESQAEVLVFVDDDNVLDRDYLEVTLKISEDYPFIGAWGGQIRPEFEEAPAEWIKPYLGMLAIREFDRDIWSNFLSNYDYVPCGAGLCIRRPVVEKYLEMTKNDHNRLRFGSISNNFVTCEDIDLVLTACDIGLGMGQFKSLKLLHLLPKNRLQESYLLKLQEGNGYSVTILESFRGKLPSLSSPTWRGRILNYYQLWRMEPKAKLFFQASKRGIDKATQELIGSLNQSK</sequence>
<name>A0A1Z4V8V2_9CYAN</name>
<keyword evidence="2" id="KW-0808">Transferase</keyword>
<dbReference type="Gene3D" id="3.90.550.10">
    <property type="entry name" value="Spore Coat Polysaccharide Biosynthesis Protein SpsA, Chain A"/>
    <property type="match status" value="1"/>
</dbReference>
<organism evidence="2 3">
    <name type="scientific">Dolichospermum compactum NIES-806</name>
    <dbReference type="NCBI Taxonomy" id="1973481"/>
    <lineage>
        <taxon>Bacteria</taxon>
        <taxon>Bacillati</taxon>
        <taxon>Cyanobacteriota</taxon>
        <taxon>Cyanophyceae</taxon>
        <taxon>Nostocales</taxon>
        <taxon>Aphanizomenonaceae</taxon>
        <taxon>Dolichospermum</taxon>
        <taxon>Dolichospermum compactum</taxon>
    </lineage>
</organism>
<keyword evidence="3" id="KW-1185">Reference proteome</keyword>
<proteinExistence type="predicted"/>
<dbReference type="InterPro" id="IPR029044">
    <property type="entry name" value="Nucleotide-diphossugar_trans"/>
</dbReference>
<dbReference type="Pfam" id="PF00535">
    <property type="entry name" value="Glycos_transf_2"/>
    <property type="match status" value="1"/>
</dbReference>